<dbReference type="Pfam" id="PF00201">
    <property type="entry name" value="UDPGT"/>
    <property type="match status" value="1"/>
</dbReference>
<evidence type="ECO:0000256" key="1">
    <source>
        <dbReference type="ARBA" id="ARBA00022679"/>
    </source>
</evidence>
<dbReference type="PANTHER" id="PTHR48050">
    <property type="entry name" value="STEROL 3-BETA-GLUCOSYLTRANSFERASE"/>
    <property type="match status" value="1"/>
</dbReference>
<dbReference type="InterPro" id="IPR004276">
    <property type="entry name" value="GlycoTrans_28_N"/>
</dbReference>
<feature type="domain" description="Glycosyltransferase family 28 N-terminal" evidence="2">
    <location>
        <begin position="8"/>
        <end position="84"/>
    </location>
</feature>
<dbReference type="SUPFAM" id="SSF53756">
    <property type="entry name" value="UDP-Glycosyltransferase/glycogen phosphorylase"/>
    <property type="match status" value="1"/>
</dbReference>
<dbReference type="CDD" id="cd03784">
    <property type="entry name" value="GT1_Gtf-like"/>
    <property type="match status" value="1"/>
</dbReference>
<reference evidence="3" key="1">
    <citation type="submission" date="2021-04" db="EMBL/GenBank/DDBJ databases">
        <title>Draft genome of Fusarium avenaceum strain F156N33, isolated from an atmospheric sample in Virginia.</title>
        <authorList>
            <person name="Yang S."/>
            <person name="Vinatzer B.A."/>
            <person name="Coleman J."/>
        </authorList>
    </citation>
    <scope>NUCLEOTIDE SEQUENCE</scope>
    <source>
        <strain evidence="3">F156N33</strain>
    </source>
</reference>
<dbReference type="EMBL" id="JAGPUO010000010">
    <property type="protein sequence ID" value="KAG5660116.1"/>
    <property type="molecule type" value="Genomic_DNA"/>
</dbReference>
<evidence type="ECO:0000313" key="4">
    <source>
        <dbReference type="Proteomes" id="UP000782241"/>
    </source>
</evidence>
<dbReference type="AlphaFoldDB" id="A0A9P7KNT9"/>
<organism evidence="3 4">
    <name type="scientific">Fusarium avenaceum</name>
    <dbReference type="NCBI Taxonomy" id="40199"/>
    <lineage>
        <taxon>Eukaryota</taxon>
        <taxon>Fungi</taxon>
        <taxon>Dikarya</taxon>
        <taxon>Ascomycota</taxon>
        <taxon>Pezizomycotina</taxon>
        <taxon>Sordariomycetes</taxon>
        <taxon>Hypocreomycetidae</taxon>
        <taxon>Hypocreales</taxon>
        <taxon>Nectriaceae</taxon>
        <taxon>Fusarium</taxon>
        <taxon>Fusarium tricinctum species complex</taxon>
    </lineage>
</organism>
<accession>A0A9P7KNT9</accession>
<dbReference type="PANTHER" id="PTHR48050:SF13">
    <property type="entry name" value="STEROL 3-BETA-GLUCOSYLTRANSFERASE UGT80A2"/>
    <property type="match status" value="1"/>
</dbReference>
<name>A0A9P7KNT9_9HYPO</name>
<dbReference type="Pfam" id="PF03033">
    <property type="entry name" value="Glyco_transf_28"/>
    <property type="match status" value="1"/>
</dbReference>
<keyword evidence="1" id="KW-0808">Transferase</keyword>
<proteinExistence type="predicted"/>
<dbReference type="FunFam" id="3.40.50.2000:FF:000009">
    <property type="entry name" value="Sterol 3-beta-glucosyltransferase UGT80A2"/>
    <property type="match status" value="1"/>
</dbReference>
<evidence type="ECO:0000259" key="2">
    <source>
        <dbReference type="Pfam" id="PF03033"/>
    </source>
</evidence>
<comment type="caution">
    <text evidence="3">The sequence shown here is derived from an EMBL/GenBank/DDBJ whole genome shotgun (WGS) entry which is preliminary data.</text>
</comment>
<protein>
    <recommendedName>
        <fullName evidence="2">Glycosyltransferase family 28 N-terminal domain-containing protein</fullName>
    </recommendedName>
</protein>
<dbReference type="GO" id="GO:0016906">
    <property type="term" value="F:sterol 3-beta-glucosyltransferase activity"/>
    <property type="evidence" value="ECO:0007669"/>
    <property type="project" value="UniProtKB-ARBA"/>
</dbReference>
<dbReference type="Gene3D" id="3.40.50.2000">
    <property type="entry name" value="Glycogen Phosphorylase B"/>
    <property type="match status" value="2"/>
</dbReference>
<dbReference type="Proteomes" id="UP000782241">
    <property type="component" value="Unassembled WGS sequence"/>
</dbReference>
<gene>
    <name evidence="3" type="ORF">KAF25_003638</name>
</gene>
<evidence type="ECO:0000313" key="3">
    <source>
        <dbReference type="EMBL" id="KAG5660116.1"/>
    </source>
</evidence>
<dbReference type="InterPro" id="IPR002213">
    <property type="entry name" value="UDP_glucos_trans"/>
</dbReference>
<dbReference type="GO" id="GO:0005975">
    <property type="term" value="P:carbohydrate metabolic process"/>
    <property type="evidence" value="ECO:0007669"/>
    <property type="project" value="InterPro"/>
</dbReference>
<keyword evidence="4" id="KW-1185">Reference proteome</keyword>
<sequence>MGTPKLNIVIMGFGSRGDLEPTLEIAQVLQHQHGHRVRYVTHQRYQHIVEAAGIEFYSLGRADPREMIAQRSLGSKALRELLPQIQDHFFEMGQRYWGACIDDPAGIPEGNSPKPFVADAIIATLTTYVHCSAAARLGIPIHLQANNPRMFSKYLPHSQAEGSASSDSVTRNIISWWLKDLAFHLMLNSGFDRLRVKIMGLESFSPLWWTIQFFRFNLPCTNLWSPQLLPKPADWGEEIDIAGFASTTEKPYTPSDELIRFLQAPGECIYVGFGSMSFPNSNQVLHATFDGVKATGRRTIYAKGWSGTEESRIKRDDVFVVNEISQYWLFPRVAAVVIHMGAGTFSTALRLGKPMVMVPIAGDQPFWSHRVWKAGCAPEPIHLNGVTAELVASRLQEALSPTVCHNVEELSKHLREEEPGQFVFARSALRTFEKVYANGGGCDVMPDRTAVWRHTVTNAKLSAAAATILTNEGIILQKDLHLTRHVQWPDLKSPGDPLTGLISGLFMILGRVLSASTSLFSLRNAPSISQGVVQVIKPSIRAMTAPVTLLHLVSYGFYNLLEYLTFKLGSVSQSQQFESNIWTYSYWKMLYLLMTVPFKELNARRNTFIKLLLSPVRSAVSFINIPLGFMAFTSRLASRHIDQNLGFRPSTDVVFEARVRQGKREMELVPDELSQQVVKSWRNLTQ</sequence>
<dbReference type="InterPro" id="IPR050426">
    <property type="entry name" value="Glycosyltransferase_28"/>
</dbReference>